<dbReference type="PANTHER" id="PTHR43133:SF60">
    <property type="entry name" value="RNA POLYMERASE SIGMA FACTOR SIGV"/>
    <property type="match status" value="1"/>
</dbReference>
<comment type="caution">
    <text evidence="7">The sequence shown here is derived from an EMBL/GenBank/DDBJ whole genome shotgun (WGS) entry which is preliminary data.</text>
</comment>
<dbReference type="InterPro" id="IPR013249">
    <property type="entry name" value="RNA_pol_sigma70_r4_t2"/>
</dbReference>
<dbReference type="InterPro" id="IPR013325">
    <property type="entry name" value="RNA_pol_sigma_r2"/>
</dbReference>
<keyword evidence="2" id="KW-0805">Transcription regulation</keyword>
<protein>
    <submittedName>
        <fullName evidence="7">RNA polymerase sigma factor</fullName>
    </submittedName>
</protein>
<evidence type="ECO:0000256" key="3">
    <source>
        <dbReference type="ARBA" id="ARBA00023082"/>
    </source>
</evidence>
<comment type="similarity">
    <text evidence="1">Belongs to the sigma-70 factor family. ECF subfamily.</text>
</comment>
<dbReference type="NCBIfam" id="TIGR02937">
    <property type="entry name" value="sigma70-ECF"/>
    <property type="match status" value="1"/>
</dbReference>
<reference evidence="8" key="1">
    <citation type="journal article" date="2019" name="Int. J. Syst. Evol. Microbiol.">
        <title>The Global Catalogue of Microorganisms (GCM) 10K type strain sequencing project: providing services to taxonomists for standard genome sequencing and annotation.</title>
        <authorList>
            <consortium name="The Broad Institute Genomics Platform"/>
            <consortium name="The Broad Institute Genome Sequencing Center for Infectious Disease"/>
            <person name="Wu L."/>
            <person name="Ma J."/>
        </authorList>
    </citation>
    <scope>NUCLEOTIDE SEQUENCE [LARGE SCALE GENOMIC DNA]</scope>
    <source>
        <strain evidence="8">JCM 31920</strain>
    </source>
</reference>
<evidence type="ECO:0000259" key="6">
    <source>
        <dbReference type="Pfam" id="PF08281"/>
    </source>
</evidence>
<evidence type="ECO:0000313" key="8">
    <source>
        <dbReference type="Proteomes" id="UP001501508"/>
    </source>
</evidence>
<dbReference type="Proteomes" id="UP001501508">
    <property type="component" value="Unassembled WGS sequence"/>
</dbReference>
<evidence type="ECO:0000259" key="5">
    <source>
        <dbReference type="Pfam" id="PF04542"/>
    </source>
</evidence>
<dbReference type="Pfam" id="PF08281">
    <property type="entry name" value="Sigma70_r4_2"/>
    <property type="match status" value="1"/>
</dbReference>
<dbReference type="InterPro" id="IPR036388">
    <property type="entry name" value="WH-like_DNA-bd_sf"/>
</dbReference>
<feature type="domain" description="RNA polymerase sigma-70 region 2" evidence="5">
    <location>
        <begin position="1"/>
        <end position="68"/>
    </location>
</feature>
<dbReference type="Gene3D" id="1.10.10.10">
    <property type="entry name" value="Winged helix-like DNA-binding domain superfamily/Winged helix DNA-binding domain"/>
    <property type="match status" value="1"/>
</dbReference>
<dbReference type="EMBL" id="BAABEY010000028">
    <property type="protein sequence ID" value="GAA4442982.1"/>
    <property type="molecule type" value="Genomic_DNA"/>
</dbReference>
<keyword evidence="4" id="KW-0804">Transcription</keyword>
<feature type="domain" description="RNA polymerase sigma factor 70 region 4 type 2" evidence="6">
    <location>
        <begin position="95"/>
        <end position="147"/>
    </location>
</feature>
<dbReference type="InterPro" id="IPR014284">
    <property type="entry name" value="RNA_pol_sigma-70_dom"/>
</dbReference>
<dbReference type="SUPFAM" id="SSF88659">
    <property type="entry name" value="Sigma3 and sigma4 domains of RNA polymerase sigma factors"/>
    <property type="match status" value="1"/>
</dbReference>
<dbReference type="SUPFAM" id="SSF88946">
    <property type="entry name" value="Sigma2 domain of RNA polymerase sigma factors"/>
    <property type="match status" value="1"/>
</dbReference>
<dbReference type="Gene3D" id="1.10.1740.10">
    <property type="match status" value="1"/>
</dbReference>
<dbReference type="InterPro" id="IPR007627">
    <property type="entry name" value="RNA_pol_sigma70_r2"/>
</dbReference>
<dbReference type="Pfam" id="PF04542">
    <property type="entry name" value="Sigma70_r2"/>
    <property type="match status" value="1"/>
</dbReference>
<keyword evidence="8" id="KW-1185">Reference proteome</keyword>
<name>A0ABP8M5V1_9BACT</name>
<organism evidence="7 8">
    <name type="scientific">Ravibacter arvi</name>
    <dbReference type="NCBI Taxonomy" id="2051041"/>
    <lineage>
        <taxon>Bacteria</taxon>
        <taxon>Pseudomonadati</taxon>
        <taxon>Bacteroidota</taxon>
        <taxon>Cytophagia</taxon>
        <taxon>Cytophagales</taxon>
        <taxon>Spirosomataceae</taxon>
        <taxon>Ravibacter</taxon>
    </lineage>
</organism>
<gene>
    <name evidence="7" type="ORF">GCM10023091_30730</name>
</gene>
<dbReference type="CDD" id="cd06171">
    <property type="entry name" value="Sigma70_r4"/>
    <property type="match status" value="1"/>
</dbReference>
<evidence type="ECO:0000256" key="4">
    <source>
        <dbReference type="ARBA" id="ARBA00023163"/>
    </source>
</evidence>
<evidence type="ECO:0000256" key="1">
    <source>
        <dbReference type="ARBA" id="ARBA00010641"/>
    </source>
</evidence>
<dbReference type="PANTHER" id="PTHR43133">
    <property type="entry name" value="RNA POLYMERASE ECF-TYPE SIGMA FACTO"/>
    <property type="match status" value="1"/>
</dbReference>
<proteinExistence type="inferred from homology"/>
<sequence>MFKQYFGFVKGVALRYCASYEESEEVLNESFLKVFQNLQRYDPGQPFKAWVRTIVVNTAISYYRKNNKHTRDRITLEDAPVPKFDDHTIERLTGEEIIALLQILKPVYRNVFVLHVVEGYNHREIAEMLEINEATVRSHYMRARTRLQHLIRQYYPDLFPGDWELRSFKQNEN</sequence>
<accession>A0ABP8M5V1</accession>
<evidence type="ECO:0000256" key="2">
    <source>
        <dbReference type="ARBA" id="ARBA00023015"/>
    </source>
</evidence>
<keyword evidence="3" id="KW-0731">Sigma factor</keyword>
<evidence type="ECO:0000313" key="7">
    <source>
        <dbReference type="EMBL" id="GAA4442982.1"/>
    </source>
</evidence>
<dbReference type="InterPro" id="IPR013324">
    <property type="entry name" value="RNA_pol_sigma_r3/r4-like"/>
</dbReference>
<dbReference type="InterPro" id="IPR039425">
    <property type="entry name" value="RNA_pol_sigma-70-like"/>
</dbReference>